<gene>
    <name evidence="1" type="ORF">BZL30_8877</name>
</gene>
<dbReference type="Proteomes" id="UP000189229">
    <property type="component" value="Unassembled WGS sequence"/>
</dbReference>
<sequence length="41" mass="4661">MTALLGVNVLIAWGWRNHRRKDGLRRPSPRSVLFAFRAIAG</sequence>
<dbReference type="EMBL" id="MVBM01000011">
    <property type="protein sequence ID" value="OOK65064.1"/>
    <property type="molecule type" value="Genomic_DNA"/>
</dbReference>
<protein>
    <submittedName>
        <fullName evidence="1">Uncharacterized protein</fullName>
    </submittedName>
</protein>
<dbReference type="AlphaFoldDB" id="A0A1V3WDK9"/>
<comment type="caution">
    <text evidence="1">The sequence shown here is derived from an EMBL/GenBank/DDBJ whole genome shotgun (WGS) entry which is preliminary data.</text>
</comment>
<organism evidence="1 2">
    <name type="scientific">Mycobacterium kansasii</name>
    <dbReference type="NCBI Taxonomy" id="1768"/>
    <lineage>
        <taxon>Bacteria</taxon>
        <taxon>Bacillati</taxon>
        <taxon>Actinomycetota</taxon>
        <taxon>Actinomycetes</taxon>
        <taxon>Mycobacteriales</taxon>
        <taxon>Mycobacteriaceae</taxon>
        <taxon>Mycobacterium</taxon>
    </lineage>
</organism>
<evidence type="ECO:0000313" key="2">
    <source>
        <dbReference type="Proteomes" id="UP000189229"/>
    </source>
</evidence>
<reference evidence="1 2" key="1">
    <citation type="submission" date="2017-02" db="EMBL/GenBank/DDBJ databases">
        <title>Complete genome sequences of Mycobacterium kansasii strains isolated from rhesus macaques.</title>
        <authorList>
            <person name="Panda A."/>
            <person name="Nagaraj S."/>
            <person name="Zhao X."/>
            <person name="Tettelin H."/>
            <person name="Detolla L.J."/>
        </authorList>
    </citation>
    <scope>NUCLEOTIDE SEQUENCE [LARGE SCALE GENOMIC DNA]</scope>
    <source>
        <strain evidence="1 2">11-3813</strain>
    </source>
</reference>
<evidence type="ECO:0000313" key="1">
    <source>
        <dbReference type="EMBL" id="OOK65064.1"/>
    </source>
</evidence>
<name>A0A1V3WDK9_MYCKA</name>
<proteinExistence type="predicted"/>
<accession>A0A1V3WDK9</accession>